<dbReference type="PANTHER" id="PTHR24252:SF7">
    <property type="entry name" value="HYALIN"/>
    <property type="match status" value="1"/>
</dbReference>
<evidence type="ECO:0000256" key="2">
    <source>
        <dbReference type="SAM" id="MobiDB-lite"/>
    </source>
</evidence>
<evidence type="ECO:0000256" key="3">
    <source>
        <dbReference type="SAM" id="SignalP"/>
    </source>
</evidence>
<dbReference type="PRINTS" id="PR00722">
    <property type="entry name" value="CHYMOTRYPSIN"/>
</dbReference>
<dbReference type="InterPro" id="IPR018114">
    <property type="entry name" value="TRYPSIN_HIS"/>
</dbReference>
<feature type="compositionally biased region" description="Low complexity" evidence="2">
    <location>
        <begin position="93"/>
        <end position="117"/>
    </location>
</feature>
<keyword evidence="3" id="KW-0732">Signal</keyword>
<dbReference type="SUPFAM" id="SSF57625">
    <property type="entry name" value="Invertebrate chitin-binding proteins"/>
    <property type="match status" value="1"/>
</dbReference>
<dbReference type="GO" id="GO:0004252">
    <property type="term" value="F:serine-type endopeptidase activity"/>
    <property type="evidence" value="ECO:0007669"/>
    <property type="project" value="InterPro"/>
</dbReference>
<evidence type="ECO:0000313" key="7">
    <source>
        <dbReference type="Proteomes" id="UP001374579"/>
    </source>
</evidence>
<keyword evidence="7" id="KW-1185">Reference proteome</keyword>
<evidence type="ECO:0000313" key="6">
    <source>
        <dbReference type="EMBL" id="KAK7101926.1"/>
    </source>
</evidence>
<comment type="caution">
    <text evidence="6">The sequence shown here is derived from an EMBL/GenBank/DDBJ whole genome shotgun (WGS) entry which is preliminary data.</text>
</comment>
<feature type="signal peptide" evidence="3">
    <location>
        <begin position="1"/>
        <end position="18"/>
    </location>
</feature>
<dbReference type="GO" id="GO:0005576">
    <property type="term" value="C:extracellular region"/>
    <property type="evidence" value="ECO:0007669"/>
    <property type="project" value="InterPro"/>
</dbReference>
<dbReference type="SUPFAM" id="SSF50494">
    <property type="entry name" value="Trypsin-like serine proteases"/>
    <property type="match status" value="1"/>
</dbReference>
<feature type="domain" description="Chitin-binding type-2" evidence="5">
    <location>
        <begin position="22"/>
        <end position="79"/>
    </location>
</feature>
<dbReference type="Proteomes" id="UP001374579">
    <property type="component" value="Unassembled WGS sequence"/>
</dbReference>
<proteinExistence type="predicted"/>
<dbReference type="CDD" id="cd00190">
    <property type="entry name" value="Tryp_SPc"/>
    <property type="match status" value="1"/>
</dbReference>
<dbReference type="GO" id="GO:0008061">
    <property type="term" value="F:chitin binding"/>
    <property type="evidence" value="ECO:0007669"/>
    <property type="project" value="InterPro"/>
</dbReference>
<dbReference type="InterPro" id="IPR009003">
    <property type="entry name" value="Peptidase_S1_PA"/>
</dbReference>
<accession>A0AAN9GB61</accession>
<dbReference type="AlphaFoldDB" id="A0AAN9GB61"/>
<evidence type="ECO:0000259" key="5">
    <source>
        <dbReference type="PROSITE" id="PS50940"/>
    </source>
</evidence>
<dbReference type="FunFam" id="2.40.10.10:FF:000004">
    <property type="entry name" value="Tryptase gamma 1"/>
    <property type="match status" value="1"/>
</dbReference>
<organism evidence="6 7">
    <name type="scientific">Littorina saxatilis</name>
    <dbReference type="NCBI Taxonomy" id="31220"/>
    <lineage>
        <taxon>Eukaryota</taxon>
        <taxon>Metazoa</taxon>
        <taxon>Spiralia</taxon>
        <taxon>Lophotrochozoa</taxon>
        <taxon>Mollusca</taxon>
        <taxon>Gastropoda</taxon>
        <taxon>Caenogastropoda</taxon>
        <taxon>Littorinimorpha</taxon>
        <taxon>Littorinoidea</taxon>
        <taxon>Littorinidae</taxon>
        <taxon>Littorina</taxon>
    </lineage>
</organism>
<feature type="region of interest" description="Disordered" evidence="2">
    <location>
        <begin position="82"/>
        <end position="117"/>
    </location>
</feature>
<dbReference type="SMART" id="SM00020">
    <property type="entry name" value="Tryp_SPc"/>
    <property type="match status" value="1"/>
</dbReference>
<dbReference type="Gene3D" id="2.40.10.10">
    <property type="entry name" value="Trypsin-like serine proteases"/>
    <property type="match status" value="1"/>
</dbReference>
<dbReference type="PANTHER" id="PTHR24252">
    <property type="entry name" value="ACROSIN-RELATED"/>
    <property type="match status" value="1"/>
</dbReference>
<dbReference type="InterPro" id="IPR043504">
    <property type="entry name" value="Peptidase_S1_PA_chymotrypsin"/>
</dbReference>
<protein>
    <submittedName>
        <fullName evidence="6">Uncharacterized protein</fullName>
    </submittedName>
</protein>
<dbReference type="PROSITE" id="PS50240">
    <property type="entry name" value="TRYPSIN_DOM"/>
    <property type="match status" value="1"/>
</dbReference>
<keyword evidence="1" id="KW-1015">Disulfide bond</keyword>
<dbReference type="InterPro" id="IPR036508">
    <property type="entry name" value="Chitin-bd_dom_sf"/>
</dbReference>
<evidence type="ECO:0000259" key="4">
    <source>
        <dbReference type="PROSITE" id="PS50240"/>
    </source>
</evidence>
<gene>
    <name evidence="6" type="ORF">V1264_020232</name>
</gene>
<dbReference type="InterPro" id="IPR002557">
    <property type="entry name" value="Chitin-bd_dom"/>
</dbReference>
<dbReference type="Pfam" id="PF00089">
    <property type="entry name" value="Trypsin"/>
    <property type="match status" value="1"/>
</dbReference>
<dbReference type="PROSITE" id="PS00134">
    <property type="entry name" value="TRYPSIN_HIS"/>
    <property type="match status" value="1"/>
</dbReference>
<name>A0AAN9GB61_9CAEN</name>
<dbReference type="EMBL" id="JBAMIC010000010">
    <property type="protein sequence ID" value="KAK7101926.1"/>
    <property type="molecule type" value="Genomic_DNA"/>
</dbReference>
<sequence>MFIVLAILATVCDSTTSACELQPPCETCASLSTVADPDDCTRYFTCLRGRVFAPQMCNRGIYSIKLHTCVSGDASACKQGSRTAEFVPRTTERTTTTTTTPPTTTETTTTPPRTTTEIPIIVEPPDTIGRAAGGVNSALCGIKSSRNIVGGGSSDPAEWPWQVSLQYYNVRQRRFLHFCGGTLIANKWVMTAAHCTMDVGVPNIFVVVGTHYLSRRDPGEHLIQVKSAVKHPNYSHHGNYPNDIALLELAQEVRYGGTARPACLQSSWEFTYEEKPQNFYEYTYKGCWVTGWGTTLGTANQDSLNEIRLSLVDHYLCRSRWPGYITNSQMCIGMGNAGACRVS</sequence>
<feature type="domain" description="Peptidase S1" evidence="4">
    <location>
        <begin position="148"/>
        <end position="343"/>
    </location>
</feature>
<dbReference type="SMART" id="SM00494">
    <property type="entry name" value="ChtBD2"/>
    <property type="match status" value="1"/>
</dbReference>
<dbReference type="InterPro" id="IPR001254">
    <property type="entry name" value="Trypsin_dom"/>
</dbReference>
<dbReference type="InterPro" id="IPR001314">
    <property type="entry name" value="Peptidase_S1A"/>
</dbReference>
<evidence type="ECO:0000256" key="1">
    <source>
        <dbReference type="ARBA" id="ARBA00023157"/>
    </source>
</evidence>
<dbReference type="GO" id="GO:0006508">
    <property type="term" value="P:proteolysis"/>
    <property type="evidence" value="ECO:0007669"/>
    <property type="project" value="InterPro"/>
</dbReference>
<reference evidence="6 7" key="1">
    <citation type="submission" date="2024-02" db="EMBL/GenBank/DDBJ databases">
        <title>Chromosome-scale genome assembly of the rough periwinkle Littorina saxatilis.</title>
        <authorList>
            <person name="De Jode A."/>
            <person name="Faria R."/>
            <person name="Formenti G."/>
            <person name="Sims Y."/>
            <person name="Smith T.P."/>
            <person name="Tracey A."/>
            <person name="Wood J.M.D."/>
            <person name="Zagrodzka Z.B."/>
            <person name="Johannesson K."/>
            <person name="Butlin R.K."/>
            <person name="Leder E.H."/>
        </authorList>
    </citation>
    <scope>NUCLEOTIDE SEQUENCE [LARGE SCALE GENOMIC DNA]</scope>
    <source>
        <strain evidence="6">Snail1</strain>
        <tissue evidence="6">Muscle</tissue>
    </source>
</reference>
<dbReference type="PROSITE" id="PS50940">
    <property type="entry name" value="CHIT_BIND_II"/>
    <property type="match status" value="1"/>
</dbReference>
<feature type="chain" id="PRO_5042863949" evidence="3">
    <location>
        <begin position="19"/>
        <end position="343"/>
    </location>
</feature>